<feature type="compositionally biased region" description="Low complexity" evidence="1">
    <location>
        <begin position="82"/>
        <end position="95"/>
    </location>
</feature>
<dbReference type="SUPFAM" id="SSF89260">
    <property type="entry name" value="Collagen-binding domain"/>
    <property type="match status" value="2"/>
</dbReference>
<keyword evidence="2" id="KW-0812">Transmembrane</keyword>
<evidence type="ECO:0000313" key="3">
    <source>
        <dbReference type="EMBL" id="MEK0184050.1"/>
    </source>
</evidence>
<keyword evidence="2" id="KW-1133">Transmembrane helix</keyword>
<sequence length="349" mass="37414">MSSGGNGSGGVHWVAIGAVVAVLGTITGFGVFLFGDTVLCKLKGVDVGFLRCDNPSESKATTETPSLPPKSPPSSEPIKQDIIPSSSPISTSSPAPETPTPVSPSPSPANTPETNQKLVEEPQKFGDPNIGLLKERRTFQDRLTSKDNQKYYYFSIDKPSNVSLYLDNVTNEVGIWLYVDTNGNKVIDSGEQIDSASAYSNSTGTISKMLGADSYIATVLFKGGNTNYNFQIINNTNDAVKVGELPASKSFSETGSLNRQNRKKYYRFTLKSTSNVNISLDQVTNEVGMWLYVDTNGNGVIDSGEQVDSASAYSNSTGTIKRSLGADDYIVVVQEKGGNTNYTVTMTSQ</sequence>
<evidence type="ECO:0000256" key="1">
    <source>
        <dbReference type="SAM" id="MobiDB-lite"/>
    </source>
</evidence>
<keyword evidence="2" id="KW-0472">Membrane</keyword>
<evidence type="ECO:0000256" key="2">
    <source>
        <dbReference type="SAM" id="Phobius"/>
    </source>
</evidence>
<accession>A0ABU8YI42</accession>
<proteinExistence type="predicted"/>
<name>A0ABU8YI42_9CYAN</name>
<reference evidence="3 4" key="1">
    <citation type="journal article" date="2020" name="Harmful Algae">
        <title>Molecular and morphological characterization of a novel dihydroanatoxin-a producing Microcoleus species (cyanobacteria) from the Russian River, California, USA.</title>
        <authorList>
            <person name="Conklin K.Y."/>
            <person name="Stancheva R."/>
            <person name="Otten T.G."/>
            <person name="Fadness R."/>
            <person name="Boyer G.L."/>
            <person name="Read B."/>
            <person name="Zhang X."/>
            <person name="Sheath R.G."/>
        </authorList>
    </citation>
    <scope>NUCLEOTIDE SEQUENCE [LARGE SCALE GENOMIC DNA]</scope>
    <source>
        <strain evidence="3 4">PTRS2</strain>
    </source>
</reference>
<feature type="transmembrane region" description="Helical" evidence="2">
    <location>
        <begin position="12"/>
        <end position="34"/>
    </location>
</feature>
<feature type="compositionally biased region" description="Pro residues" evidence="1">
    <location>
        <begin position="96"/>
        <end position="109"/>
    </location>
</feature>
<dbReference type="Gene3D" id="2.60.120.380">
    <property type="match status" value="2"/>
</dbReference>
<dbReference type="Proteomes" id="UP001384579">
    <property type="component" value="Unassembled WGS sequence"/>
</dbReference>
<keyword evidence="4" id="KW-1185">Reference proteome</keyword>
<evidence type="ECO:0000313" key="4">
    <source>
        <dbReference type="Proteomes" id="UP001384579"/>
    </source>
</evidence>
<feature type="compositionally biased region" description="Pro residues" evidence="1">
    <location>
        <begin position="66"/>
        <end position="75"/>
    </location>
</feature>
<feature type="region of interest" description="Disordered" evidence="1">
    <location>
        <begin position="56"/>
        <end position="131"/>
    </location>
</feature>
<gene>
    <name evidence="3" type="ORF">WMG39_04215</name>
</gene>
<comment type="caution">
    <text evidence="3">The sequence shown here is derived from an EMBL/GenBank/DDBJ whole genome shotgun (WGS) entry which is preliminary data.</text>
</comment>
<organism evidence="3 4">
    <name type="scientific">Microcoleus anatoxicus PTRS2</name>
    <dbReference type="NCBI Taxonomy" id="2705321"/>
    <lineage>
        <taxon>Bacteria</taxon>
        <taxon>Bacillati</taxon>
        <taxon>Cyanobacteriota</taxon>
        <taxon>Cyanophyceae</taxon>
        <taxon>Oscillatoriophycideae</taxon>
        <taxon>Oscillatoriales</taxon>
        <taxon>Microcoleaceae</taxon>
        <taxon>Microcoleus</taxon>
        <taxon>Microcoleus anatoxicus</taxon>
    </lineage>
</organism>
<protein>
    <submittedName>
        <fullName evidence="3">Uncharacterized protein</fullName>
    </submittedName>
</protein>
<dbReference type="EMBL" id="JBBLXS010000031">
    <property type="protein sequence ID" value="MEK0184050.1"/>
    <property type="molecule type" value="Genomic_DNA"/>
</dbReference>
<dbReference type="RefSeq" id="WP_340519917.1">
    <property type="nucleotide sequence ID" value="NZ_JBBLXS010000031.1"/>
</dbReference>